<dbReference type="Proteomes" id="UP001304895">
    <property type="component" value="Unassembled WGS sequence"/>
</dbReference>
<dbReference type="EMBL" id="MU853410">
    <property type="protein sequence ID" value="KAK4133971.1"/>
    <property type="molecule type" value="Genomic_DNA"/>
</dbReference>
<feature type="signal peptide" evidence="2">
    <location>
        <begin position="1"/>
        <end position="20"/>
    </location>
</feature>
<sequence>MEVIFFHVVVCLIFSLSAVAYRDLLSSNVAQGTSEVQTSGARGTAACILSRASGPLPPHHPQGTNQFPMRLRLSPVHHRCLISSSIHHYRLSTSTRAMAKNGKGKAIEEASDGTDSAQSPTPSNITREQIEAMFNTVREEARRNPSQCSAAPGSLPRPWLPRAISHFPSSPPFH</sequence>
<keyword evidence="2" id="KW-0732">Signal</keyword>
<dbReference type="AlphaFoldDB" id="A0AAN6ZDM1"/>
<feature type="region of interest" description="Disordered" evidence="1">
    <location>
        <begin position="104"/>
        <end position="124"/>
    </location>
</feature>
<keyword evidence="4" id="KW-1185">Reference proteome</keyword>
<proteinExistence type="predicted"/>
<comment type="caution">
    <text evidence="3">The sequence shown here is derived from an EMBL/GenBank/DDBJ whole genome shotgun (WGS) entry which is preliminary data.</text>
</comment>
<accession>A0AAN6ZDM1</accession>
<protein>
    <submittedName>
        <fullName evidence="3">Uncharacterized protein</fullName>
    </submittedName>
</protein>
<name>A0AAN6ZDM1_9PEZI</name>
<feature type="chain" id="PRO_5042901664" evidence="2">
    <location>
        <begin position="21"/>
        <end position="174"/>
    </location>
</feature>
<gene>
    <name evidence="3" type="ORF">BT67DRAFT_36594</name>
</gene>
<organism evidence="3 4">
    <name type="scientific">Trichocladium antarcticum</name>
    <dbReference type="NCBI Taxonomy" id="1450529"/>
    <lineage>
        <taxon>Eukaryota</taxon>
        <taxon>Fungi</taxon>
        <taxon>Dikarya</taxon>
        <taxon>Ascomycota</taxon>
        <taxon>Pezizomycotina</taxon>
        <taxon>Sordariomycetes</taxon>
        <taxon>Sordariomycetidae</taxon>
        <taxon>Sordariales</taxon>
        <taxon>Chaetomiaceae</taxon>
        <taxon>Trichocladium</taxon>
    </lineage>
</organism>
<feature type="region of interest" description="Disordered" evidence="1">
    <location>
        <begin position="138"/>
        <end position="174"/>
    </location>
</feature>
<reference evidence="3" key="1">
    <citation type="journal article" date="2023" name="Mol. Phylogenet. Evol.">
        <title>Genome-scale phylogeny and comparative genomics of the fungal order Sordariales.</title>
        <authorList>
            <person name="Hensen N."/>
            <person name="Bonometti L."/>
            <person name="Westerberg I."/>
            <person name="Brannstrom I.O."/>
            <person name="Guillou S."/>
            <person name="Cros-Aarteil S."/>
            <person name="Calhoun S."/>
            <person name="Haridas S."/>
            <person name="Kuo A."/>
            <person name="Mondo S."/>
            <person name="Pangilinan J."/>
            <person name="Riley R."/>
            <person name="LaButti K."/>
            <person name="Andreopoulos B."/>
            <person name="Lipzen A."/>
            <person name="Chen C."/>
            <person name="Yan M."/>
            <person name="Daum C."/>
            <person name="Ng V."/>
            <person name="Clum A."/>
            <person name="Steindorff A."/>
            <person name="Ohm R.A."/>
            <person name="Martin F."/>
            <person name="Silar P."/>
            <person name="Natvig D.O."/>
            <person name="Lalanne C."/>
            <person name="Gautier V."/>
            <person name="Ament-Velasquez S.L."/>
            <person name="Kruys A."/>
            <person name="Hutchinson M.I."/>
            <person name="Powell A.J."/>
            <person name="Barry K."/>
            <person name="Miller A.N."/>
            <person name="Grigoriev I.V."/>
            <person name="Debuchy R."/>
            <person name="Gladieux P."/>
            <person name="Hiltunen Thoren M."/>
            <person name="Johannesson H."/>
        </authorList>
    </citation>
    <scope>NUCLEOTIDE SEQUENCE</scope>
    <source>
        <strain evidence="3">CBS 123565</strain>
    </source>
</reference>
<evidence type="ECO:0000313" key="3">
    <source>
        <dbReference type="EMBL" id="KAK4133971.1"/>
    </source>
</evidence>
<reference evidence="3" key="2">
    <citation type="submission" date="2023-05" db="EMBL/GenBank/DDBJ databases">
        <authorList>
            <consortium name="Lawrence Berkeley National Laboratory"/>
            <person name="Steindorff A."/>
            <person name="Hensen N."/>
            <person name="Bonometti L."/>
            <person name="Westerberg I."/>
            <person name="Brannstrom I.O."/>
            <person name="Guillou S."/>
            <person name="Cros-Aarteil S."/>
            <person name="Calhoun S."/>
            <person name="Haridas S."/>
            <person name="Kuo A."/>
            <person name="Mondo S."/>
            <person name="Pangilinan J."/>
            <person name="Riley R."/>
            <person name="Labutti K."/>
            <person name="Andreopoulos B."/>
            <person name="Lipzen A."/>
            <person name="Chen C."/>
            <person name="Yanf M."/>
            <person name="Daum C."/>
            <person name="Ng V."/>
            <person name="Clum A."/>
            <person name="Ohm R."/>
            <person name="Martin F."/>
            <person name="Silar P."/>
            <person name="Natvig D."/>
            <person name="Lalanne C."/>
            <person name="Gautier V."/>
            <person name="Ament-Velasquez S.L."/>
            <person name="Kruys A."/>
            <person name="Hutchinson M.I."/>
            <person name="Powell A.J."/>
            <person name="Barry K."/>
            <person name="Miller A.N."/>
            <person name="Grigoriev I.V."/>
            <person name="Debuchy R."/>
            <person name="Gladieux P."/>
            <person name="Thoren M.H."/>
            <person name="Johannesson H."/>
        </authorList>
    </citation>
    <scope>NUCLEOTIDE SEQUENCE</scope>
    <source>
        <strain evidence="3">CBS 123565</strain>
    </source>
</reference>
<feature type="compositionally biased region" description="Polar residues" evidence="1">
    <location>
        <begin position="113"/>
        <end position="124"/>
    </location>
</feature>
<evidence type="ECO:0000256" key="1">
    <source>
        <dbReference type="SAM" id="MobiDB-lite"/>
    </source>
</evidence>
<evidence type="ECO:0000313" key="4">
    <source>
        <dbReference type="Proteomes" id="UP001304895"/>
    </source>
</evidence>
<evidence type="ECO:0000256" key="2">
    <source>
        <dbReference type="SAM" id="SignalP"/>
    </source>
</evidence>